<gene>
    <name evidence="7" type="ORF">ODALV1_LOCUS17889</name>
</gene>
<evidence type="ECO:0000256" key="4">
    <source>
        <dbReference type="ARBA" id="ARBA00022827"/>
    </source>
</evidence>
<evidence type="ECO:0000256" key="5">
    <source>
        <dbReference type="RuleBase" id="RU003968"/>
    </source>
</evidence>
<dbReference type="InterPro" id="IPR012132">
    <property type="entry name" value="GMC_OxRdtase"/>
</dbReference>
<comment type="similarity">
    <text evidence="2 5">Belongs to the GMC oxidoreductase family.</text>
</comment>
<keyword evidence="4 5" id="KW-0274">FAD</keyword>
<accession>A0ABP1R940</accession>
<dbReference type="InterPro" id="IPR007867">
    <property type="entry name" value="GMC_OxRtase_C"/>
</dbReference>
<comment type="caution">
    <text evidence="7">The sequence shown here is derived from an EMBL/GenBank/DDBJ whole genome shotgun (WGS) entry which is preliminary data.</text>
</comment>
<evidence type="ECO:0000256" key="3">
    <source>
        <dbReference type="ARBA" id="ARBA00022630"/>
    </source>
</evidence>
<dbReference type="EMBL" id="CAXLJM020000057">
    <property type="protein sequence ID" value="CAL8117898.1"/>
    <property type="molecule type" value="Genomic_DNA"/>
</dbReference>
<evidence type="ECO:0000313" key="8">
    <source>
        <dbReference type="Proteomes" id="UP001642540"/>
    </source>
</evidence>
<evidence type="ECO:0000256" key="2">
    <source>
        <dbReference type="ARBA" id="ARBA00010790"/>
    </source>
</evidence>
<feature type="domain" description="Glucose-methanol-choline oxidoreductase N-terminal" evidence="6">
    <location>
        <begin position="109"/>
        <end position="132"/>
    </location>
</feature>
<dbReference type="Gene3D" id="3.30.560.10">
    <property type="entry name" value="Glucose Oxidase, domain 3"/>
    <property type="match status" value="1"/>
</dbReference>
<dbReference type="PIRSF" id="PIRSF000137">
    <property type="entry name" value="Alcohol_oxidase"/>
    <property type="match status" value="1"/>
</dbReference>
<dbReference type="Pfam" id="PF05199">
    <property type="entry name" value="GMC_oxred_C"/>
    <property type="match status" value="1"/>
</dbReference>
<name>A0ABP1R940_9HEXA</name>
<sequence>MGLQQITLFVASVFGVILMNYGASVLAYPVDTYDFIVVGAGTAGCVLASRLSESGQYRVLLLEAGGVPDPILDIPALFYNLPGYLKRYQSVPQRNAGLANNGTVSFFGGRTLGGSSSVNGMYFNRGSPHDFENWANITEDESWKYSNLIPYWKKVENYMGSYPSDQHGYGGPITISRPHYAPGLERWLEAGQSLGYPVIDPNGPQGLSFTPGEFSRRFGRRVSSYTGYIKPYLLSRHNLRVITNAQASQIIFEGKKAVGVKYSISQPSETQTFVARAVKEVVVSAGVIESPALLMRSGIGPKNVLNAAKIPLLKDLPVGENFHDHVNVQLTIIIGNRSEVLIPERDLNPETFALYNRTGYGPYTSWIGTSGQAFLRSSVRRSDRLRDWSDIQLFPAQSVAALDSRMREWSLQSHIKDWEVPFVISIYLTRPRSCGTISLNPRNVSGDPILDFNMLSDPEDLEVLVDGIKTTLHIYEDTPAYRKIGARFPSYHIPACRNLKFRSDEYWECYIRQYAVPGVHGAGTCRMGRGARGTQAVVDTNLRVIGLEGVGVVDASIMPTVTNANNQAPVYAIAEKAAEMILTRWKTSNKTVGHARSYVNSTRFYRERI</sequence>
<evidence type="ECO:0000313" key="7">
    <source>
        <dbReference type="EMBL" id="CAL8117898.1"/>
    </source>
</evidence>
<protein>
    <recommendedName>
        <fullName evidence="6">Glucose-methanol-choline oxidoreductase N-terminal domain-containing protein</fullName>
    </recommendedName>
</protein>
<evidence type="ECO:0000259" key="6">
    <source>
        <dbReference type="PROSITE" id="PS00623"/>
    </source>
</evidence>
<dbReference type="InterPro" id="IPR000172">
    <property type="entry name" value="GMC_OxRdtase_N"/>
</dbReference>
<comment type="cofactor">
    <cofactor evidence="1">
        <name>FAD</name>
        <dbReference type="ChEBI" id="CHEBI:57692"/>
    </cofactor>
</comment>
<dbReference type="Proteomes" id="UP001642540">
    <property type="component" value="Unassembled WGS sequence"/>
</dbReference>
<dbReference type="Gene3D" id="3.50.50.60">
    <property type="entry name" value="FAD/NAD(P)-binding domain"/>
    <property type="match status" value="1"/>
</dbReference>
<evidence type="ECO:0000256" key="1">
    <source>
        <dbReference type="ARBA" id="ARBA00001974"/>
    </source>
</evidence>
<dbReference type="SUPFAM" id="SSF54373">
    <property type="entry name" value="FAD-linked reductases, C-terminal domain"/>
    <property type="match status" value="1"/>
</dbReference>
<keyword evidence="3 5" id="KW-0285">Flavoprotein</keyword>
<proteinExistence type="inferred from homology"/>
<organism evidence="7 8">
    <name type="scientific">Orchesella dallaii</name>
    <dbReference type="NCBI Taxonomy" id="48710"/>
    <lineage>
        <taxon>Eukaryota</taxon>
        <taxon>Metazoa</taxon>
        <taxon>Ecdysozoa</taxon>
        <taxon>Arthropoda</taxon>
        <taxon>Hexapoda</taxon>
        <taxon>Collembola</taxon>
        <taxon>Entomobryomorpha</taxon>
        <taxon>Entomobryoidea</taxon>
        <taxon>Orchesellidae</taxon>
        <taxon>Orchesellinae</taxon>
        <taxon>Orchesella</taxon>
    </lineage>
</organism>
<keyword evidence="8" id="KW-1185">Reference proteome</keyword>
<reference evidence="7 8" key="1">
    <citation type="submission" date="2024-08" db="EMBL/GenBank/DDBJ databases">
        <authorList>
            <person name="Cucini C."/>
            <person name="Frati F."/>
        </authorList>
    </citation>
    <scope>NUCLEOTIDE SEQUENCE [LARGE SCALE GENOMIC DNA]</scope>
</reference>
<dbReference type="InterPro" id="IPR036188">
    <property type="entry name" value="FAD/NAD-bd_sf"/>
</dbReference>
<dbReference type="PROSITE" id="PS00623">
    <property type="entry name" value="GMC_OXRED_1"/>
    <property type="match status" value="1"/>
</dbReference>
<dbReference type="PANTHER" id="PTHR11552">
    <property type="entry name" value="GLUCOSE-METHANOL-CHOLINE GMC OXIDOREDUCTASE"/>
    <property type="match status" value="1"/>
</dbReference>
<dbReference type="Pfam" id="PF00732">
    <property type="entry name" value="GMC_oxred_N"/>
    <property type="match status" value="1"/>
</dbReference>
<dbReference type="SUPFAM" id="SSF51905">
    <property type="entry name" value="FAD/NAD(P)-binding domain"/>
    <property type="match status" value="1"/>
</dbReference>
<dbReference type="PANTHER" id="PTHR11552:SF147">
    <property type="entry name" value="CHOLINE DEHYDROGENASE, MITOCHONDRIAL"/>
    <property type="match status" value="1"/>
</dbReference>